<evidence type="ECO:0000313" key="2">
    <source>
        <dbReference type="Proteomes" id="UP000030669"/>
    </source>
</evidence>
<gene>
    <name evidence="1" type="ORF">GLOTRDRAFT_126310</name>
</gene>
<dbReference type="HOGENOM" id="CLU_064787_2_0_1"/>
<dbReference type="AlphaFoldDB" id="S7RWT7"/>
<dbReference type="KEGG" id="gtr:GLOTRDRAFT_126310"/>
<dbReference type="GeneID" id="19301376"/>
<keyword evidence="2" id="KW-1185">Reference proteome</keyword>
<organism evidence="1 2">
    <name type="scientific">Gloeophyllum trabeum (strain ATCC 11539 / FP-39264 / Madison 617)</name>
    <name type="common">Brown rot fungus</name>
    <dbReference type="NCBI Taxonomy" id="670483"/>
    <lineage>
        <taxon>Eukaryota</taxon>
        <taxon>Fungi</taxon>
        <taxon>Dikarya</taxon>
        <taxon>Basidiomycota</taxon>
        <taxon>Agaricomycotina</taxon>
        <taxon>Agaricomycetes</taxon>
        <taxon>Gloeophyllales</taxon>
        <taxon>Gloeophyllaceae</taxon>
        <taxon>Gloeophyllum</taxon>
    </lineage>
</organism>
<dbReference type="InterPro" id="IPR011009">
    <property type="entry name" value="Kinase-like_dom_sf"/>
</dbReference>
<dbReference type="SUPFAM" id="SSF56112">
    <property type="entry name" value="Protein kinase-like (PK-like)"/>
    <property type="match status" value="1"/>
</dbReference>
<sequence>MDTVVDPQRDERGKHDWVILSQEVEPSDQYEHEYRIEIGRQVKYITIEPGTYEQDVLDFPCPHELPKLPPGDWTCARIFRQPGKAQPTIEFSSRKLLGLSATWHPDCIEILSLTLKDRLSFRVRVAQYGSKLAVAKIARFEWELQYVEQETAVYKTIDGLGIAPQFLGHLAEEGRVMGLLLEKVEGRLAGIEDLDACRSALKRLHALGILHGDTNRHNYIVTDQGVKVIDFENAIVGGSQEQMDEECAQLALQLTETSGRGGGYIWTEEAYKALQD</sequence>
<dbReference type="Proteomes" id="UP000030669">
    <property type="component" value="Unassembled WGS sequence"/>
</dbReference>
<dbReference type="EMBL" id="KB469298">
    <property type="protein sequence ID" value="EPQ57819.1"/>
    <property type="molecule type" value="Genomic_DNA"/>
</dbReference>
<dbReference type="OrthoDB" id="2687876at2759"/>
<proteinExistence type="predicted"/>
<dbReference type="Gene3D" id="1.10.510.10">
    <property type="entry name" value="Transferase(Phosphotransferase) domain 1"/>
    <property type="match status" value="1"/>
</dbReference>
<dbReference type="eggNOG" id="ENOG502RVAD">
    <property type="taxonomic scope" value="Eukaryota"/>
</dbReference>
<evidence type="ECO:0008006" key="3">
    <source>
        <dbReference type="Google" id="ProtNLM"/>
    </source>
</evidence>
<dbReference type="OMA" id="WTVAHIS"/>
<name>S7RWT7_GLOTA</name>
<dbReference type="RefSeq" id="XP_007863171.1">
    <property type="nucleotide sequence ID" value="XM_007864980.1"/>
</dbReference>
<protein>
    <recommendedName>
        <fullName evidence="3">Alpha-galactosidase A</fullName>
    </recommendedName>
</protein>
<evidence type="ECO:0000313" key="1">
    <source>
        <dbReference type="EMBL" id="EPQ57819.1"/>
    </source>
</evidence>
<dbReference type="STRING" id="670483.S7RWT7"/>
<accession>S7RWT7</accession>
<reference evidence="1 2" key="1">
    <citation type="journal article" date="2012" name="Science">
        <title>The Paleozoic origin of enzymatic lignin decomposition reconstructed from 31 fungal genomes.</title>
        <authorList>
            <person name="Floudas D."/>
            <person name="Binder M."/>
            <person name="Riley R."/>
            <person name="Barry K."/>
            <person name="Blanchette R.A."/>
            <person name="Henrissat B."/>
            <person name="Martinez A.T."/>
            <person name="Otillar R."/>
            <person name="Spatafora J.W."/>
            <person name="Yadav J.S."/>
            <person name="Aerts A."/>
            <person name="Benoit I."/>
            <person name="Boyd A."/>
            <person name="Carlson A."/>
            <person name="Copeland A."/>
            <person name="Coutinho P.M."/>
            <person name="de Vries R.P."/>
            <person name="Ferreira P."/>
            <person name="Findley K."/>
            <person name="Foster B."/>
            <person name="Gaskell J."/>
            <person name="Glotzer D."/>
            <person name="Gorecki P."/>
            <person name="Heitman J."/>
            <person name="Hesse C."/>
            <person name="Hori C."/>
            <person name="Igarashi K."/>
            <person name="Jurgens J.A."/>
            <person name="Kallen N."/>
            <person name="Kersten P."/>
            <person name="Kohler A."/>
            <person name="Kuees U."/>
            <person name="Kumar T.K.A."/>
            <person name="Kuo A."/>
            <person name="LaButti K."/>
            <person name="Larrondo L.F."/>
            <person name="Lindquist E."/>
            <person name="Ling A."/>
            <person name="Lombard V."/>
            <person name="Lucas S."/>
            <person name="Lundell T."/>
            <person name="Martin R."/>
            <person name="McLaughlin D.J."/>
            <person name="Morgenstern I."/>
            <person name="Morin E."/>
            <person name="Murat C."/>
            <person name="Nagy L.G."/>
            <person name="Nolan M."/>
            <person name="Ohm R.A."/>
            <person name="Patyshakuliyeva A."/>
            <person name="Rokas A."/>
            <person name="Ruiz-Duenas F.J."/>
            <person name="Sabat G."/>
            <person name="Salamov A."/>
            <person name="Samejima M."/>
            <person name="Schmutz J."/>
            <person name="Slot J.C."/>
            <person name="St John F."/>
            <person name="Stenlid J."/>
            <person name="Sun H."/>
            <person name="Sun S."/>
            <person name="Syed K."/>
            <person name="Tsang A."/>
            <person name="Wiebenga A."/>
            <person name="Young D."/>
            <person name="Pisabarro A."/>
            <person name="Eastwood D.C."/>
            <person name="Martin F."/>
            <person name="Cullen D."/>
            <person name="Grigoriev I.V."/>
            <person name="Hibbett D.S."/>
        </authorList>
    </citation>
    <scope>NUCLEOTIDE SEQUENCE [LARGE SCALE GENOMIC DNA]</scope>
    <source>
        <strain evidence="1 2">ATCC 11539</strain>
    </source>
</reference>